<evidence type="ECO:0000313" key="4">
    <source>
        <dbReference type="EMBL" id="TCF10488.1"/>
    </source>
</evidence>
<sequence>MTSMVKALIYKDATTRILRVVCLLAMCWVSLVYTVALMPISLDASGTNPLTVESSTTLASQALVIIAAALAIIEINSGETAIAALLVGSRRRMAFSLMTAKVVSIVVVGLMLTMVNAIGNFIAYGHGVSGRLMIRYMMLVVMNGVAVLSLSLLAGNVLLGLSIYFLVPILLKPFIVYLVPAVSDLFYSSAIRSLADGALPLQNSLVSLVWLLVFLLAGYLSIVVRILEW</sequence>
<keyword evidence="1" id="KW-1133">Transmembrane helix</keyword>
<dbReference type="EMBL" id="SHPM01000029">
    <property type="protein sequence ID" value="TCD73601.1"/>
    <property type="molecule type" value="Genomic_DNA"/>
</dbReference>
<evidence type="ECO:0000313" key="5">
    <source>
        <dbReference type="Proteomes" id="UP000291226"/>
    </source>
</evidence>
<name>A0A0A6VGL8_BIFLL</name>
<keyword evidence="1" id="KW-0812">Transmembrane</keyword>
<feature type="transmembrane region" description="Helical" evidence="1">
    <location>
        <begin position="100"/>
        <end position="124"/>
    </location>
</feature>
<organism evidence="4 5">
    <name type="scientific">Bifidobacterium longum subsp. longum</name>
    <dbReference type="NCBI Taxonomy" id="1679"/>
    <lineage>
        <taxon>Bacteria</taxon>
        <taxon>Bacillati</taxon>
        <taxon>Actinomycetota</taxon>
        <taxon>Actinomycetes</taxon>
        <taxon>Bifidobacteriales</taxon>
        <taxon>Bifidobacteriaceae</taxon>
        <taxon>Bifidobacterium</taxon>
    </lineage>
</organism>
<gene>
    <name evidence="2" type="ORF">MCC10002_1475</name>
    <name evidence="3" type="ORF">MCC10044_0883</name>
    <name evidence="4" type="ORF">MCC10083_0897</name>
</gene>
<dbReference type="Proteomes" id="UP000293319">
    <property type="component" value="Unassembled WGS sequence"/>
</dbReference>
<evidence type="ECO:0000313" key="7">
    <source>
        <dbReference type="Proteomes" id="UP000293701"/>
    </source>
</evidence>
<dbReference type="Proteomes" id="UP000293701">
    <property type="component" value="Unassembled WGS sequence"/>
</dbReference>
<proteinExistence type="predicted"/>
<comment type="caution">
    <text evidence="4">The sequence shown here is derived from an EMBL/GenBank/DDBJ whole genome shotgun (WGS) entry which is preliminary data.</text>
</comment>
<accession>A0A0A6VGL8</accession>
<feature type="transmembrane region" description="Helical" evidence="1">
    <location>
        <begin position="207"/>
        <end position="227"/>
    </location>
</feature>
<evidence type="ECO:0000256" key="1">
    <source>
        <dbReference type="SAM" id="Phobius"/>
    </source>
</evidence>
<evidence type="ECO:0000313" key="3">
    <source>
        <dbReference type="EMBL" id="TCE44699.1"/>
    </source>
</evidence>
<reference evidence="4" key="2">
    <citation type="submission" date="2019-02" db="EMBL/GenBank/DDBJ databases">
        <authorList>
            <person name="Odamaki T."/>
        </authorList>
    </citation>
    <scope>NUCLEOTIDE SEQUENCE</scope>
    <source>
        <strain evidence="2">MCC10002</strain>
        <strain evidence="3">MCC10044</strain>
        <strain evidence="4">MCC10083</strain>
    </source>
</reference>
<feature type="transmembrane region" description="Helical" evidence="1">
    <location>
        <begin position="20"/>
        <end position="42"/>
    </location>
</feature>
<feature type="transmembrane region" description="Helical" evidence="1">
    <location>
        <begin position="136"/>
        <end position="167"/>
    </location>
</feature>
<reference evidence="5 6" key="1">
    <citation type="journal article" date="2018" name="Sci. Rep.">
        <title>Genomic diversity and distribution of Bifidobacterium longum subsp. longum across the human lifespan.</title>
        <authorList>
            <person name="Odamaki T."/>
            <person name="Bottacini F."/>
            <person name="Kato K."/>
            <person name="Mitsuyama E."/>
            <person name="Yoshida K."/>
            <person name="Horigome A."/>
            <person name="Xiao J.Z."/>
            <person name="van Sinderen D."/>
        </authorList>
    </citation>
    <scope>NUCLEOTIDE SEQUENCE [LARGE SCALE GENOMIC DNA]</scope>
    <source>
        <strain evidence="2 7">MCC10002</strain>
        <strain evidence="3 6">MCC10044</strain>
        <strain evidence="4 5">MCC10083</strain>
    </source>
</reference>
<dbReference type="Proteomes" id="UP000291226">
    <property type="component" value="Unassembled WGS sequence"/>
</dbReference>
<dbReference type="EMBL" id="SHQV01000012">
    <property type="protein sequence ID" value="TCE44699.1"/>
    <property type="molecule type" value="Genomic_DNA"/>
</dbReference>
<dbReference type="EMBL" id="SHSD01000021">
    <property type="protein sequence ID" value="TCF10488.1"/>
    <property type="molecule type" value="Genomic_DNA"/>
</dbReference>
<feature type="transmembrane region" description="Helical" evidence="1">
    <location>
        <begin position="62"/>
        <end position="88"/>
    </location>
</feature>
<keyword evidence="1" id="KW-0472">Membrane</keyword>
<evidence type="ECO:0000313" key="2">
    <source>
        <dbReference type="EMBL" id="TCD73601.1"/>
    </source>
</evidence>
<protein>
    <submittedName>
        <fullName evidence="4">Uncharacterized protein</fullName>
    </submittedName>
</protein>
<dbReference type="AlphaFoldDB" id="A0A0A6VGL8"/>
<evidence type="ECO:0000313" key="6">
    <source>
        <dbReference type="Proteomes" id="UP000293319"/>
    </source>
</evidence>